<dbReference type="Pfam" id="PF00697">
    <property type="entry name" value="PRAI"/>
    <property type="match status" value="1"/>
</dbReference>
<evidence type="ECO:0000256" key="2">
    <source>
        <dbReference type="ARBA" id="ARBA00004664"/>
    </source>
</evidence>
<dbReference type="EC" id="5.3.1.24" evidence="3 9"/>
<dbReference type="SUPFAM" id="SSF51366">
    <property type="entry name" value="Ribulose-phoshate binding barrel"/>
    <property type="match status" value="1"/>
</dbReference>
<evidence type="ECO:0000256" key="1">
    <source>
        <dbReference type="ARBA" id="ARBA00001164"/>
    </source>
</evidence>
<keyword evidence="5 9" id="KW-0028">Amino-acid biosynthesis</keyword>
<evidence type="ECO:0000313" key="11">
    <source>
        <dbReference type="EMBL" id="RZS96887.1"/>
    </source>
</evidence>
<dbReference type="Gene3D" id="3.20.20.70">
    <property type="entry name" value="Aldolase class I"/>
    <property type="match status" value="1"/>
</dbReference>
<dbReference type="OrthoDB" id="9786954at2"/>
<comment type="catalytic activity">
    <reaction evidence="1 9">
        <text>N-(5-phospho-beta-D-ribosyl)anthranilate = 1-(2-carboxyphenylamino)-1-deoxy-D-ribulose 5-phosphate</text>
        <dbReference type="Rhea" id="RHEA:21540"/>
        <dbReference type="ChEBI" id="CHEBI:18277"/>
        <dbReference type="ChEBI" id="CHEBI:58613"/>
        <dbReference type="EC" id="5.3.1.24"/>
    </reaction>
</comment>
<dbReference type="HAMAP" id="MF_00135">
    <property type="entry name" value="PRAI"/>
    <property type="match status" value="1"/>
</dbReference>
<gene>
    <name evidence="9" type="primary">trpF</name>
    <name evidence="11" type="ORF">BC751_2482</name>
</gene>
<dbReference type="PANTHER" id="PTHR42894:SF1">
    <property type="entry name" value="N-(5'-PHOSPHORIBOSYL)ANTHRANILATE ISOMERASE"/>
    <property type="match status" value="1"/>
</dbReference>
<protein>
    <recommendedName>
        <fullName evidence="4 9">N-(5'-phosphoribosyl)anthranilate isomerase</fullName>
        <shortName evidence="9">PRAI</shortName>
        <ecNumber evidence="3 9">5.3.1.24</ecNumber>
    </recommendedName>
</protein>
<organism evidence="11 12">
    <name type="scientific">Cecembia calidifontis</name>
    <dbReference type="NCBI Taxonomy" id="1187080"/>
    <lineage>
        <taxon>Bacteria</taxon>
        <taxon>Pseudomonadati</taxon>
        <taxon>Bacteroidota</taxon>
        <taxon>Cytophagia</taxon>
        <taxon>Cytophagales</taxon>
        <taxon>Cyclobacteriaceae</taxon>
        <taxon>Cecembia</taxon>
    </lineage>
</organism>
<feature type="domain" description="N-(5'phosphoribosyl) anthranilate isomerase (PRAI)" evidence="10">
    <location>
        <begin position="4"/>
        <end position="203"/>
    </location>
</feature>
<dbReference type="CDD" id="cd00405">
    <property type="entry name" value="PRAI"/>
    <property type="match status" value="1"/>
</dbReference>
<dbReference type="EMBL" id="SGXG01000001">
    <property type="protein sequence ID" value="RZS96887.1"/>
    <property type="molecule type" value="Genomic_DNA"/>
</dbReference>
<keyword evidence="6 9" id="KW-0822">Tryptophan biosynthesis</keyword>
<dbReference type="InterPro" id="IPR044643">
    <property type="entry name" value="TrpF_fam"/>
</dbReference>
<evidence type="ECO:0000256" key="4">
    <source>
        <dbReference type="ARBA" id="ARBA00022272"/>
    </source>
</evidence>
<evidence type="ECO:0000256" key="7">
    <source>
        <dbReference type="ARBA" id="ARBA00023141"/>
    </source>
</evidence>
<evidence type="ECO:0000256" key="5">
    <source>
        <dbReference type="ARBA" id="ARBA00022605"/>
    </source>
</evidence>
<evidence type="ECO:0000256" key="9">
    <source>
        <dbReference type="HAMAP-Rule" id="MF_00135"/>
    </source>
</evidence>
<keyword evidence="8 9" id="KW-0413">Isomerase</keyword>
<dbReference type="AlphaFoldDB" id="A0A4Q7PAB8"/>
<evidence type="ECO:0000256" key="8">
    <source>
        <dbReference type="ARBA" id="ARBA00023235"/>
    </source>
</evidence>
<dbReference type="UniPathway" id="UPA00035">
    <property type="reaction ID" value="UER00042"/>
</dbReference>
<dbReference type="GO" id="GO:0000162">
    <property type="term" value="P:L-tryptophan biosynthetic process"/>
    <property type="evidence" value="ECO:0007669"/>
    <property type="project" value="UniProtKB-UniRule"/>
</dbReference>
<comment type="similarity">
    <text evidence="9">Belongs to the TrpF family.</text>
</comment>
<dbReference type="InterPro" id="IPR001240">
    <property type="entry name" value="PRAI_dom"/>
</dbReference>
<dbReference type="Proteomes" id="UP000292209">
    <property type="component" value="Unassembled WGS sequence"/>
</dbReference>
<dbReference type="InterPro" id="IPR011060">
    <property type="entry name" value="RibuloseP-bd_barrel"/>
</dbReference>
<dbReference type="GO" id="GO:0004640">
    <property type="term" value="F:phosphoribosylanthranilate isomerase activity"/>
    <property type="evidence" value="ECO:0007669"/>
    <property type="project" value="UniProtKB-UniRule"/>
</dbReference>
<evidence type="ECO:0000256" key="6">
    <source>
        <dbReference type="ARBA" id="ARBA00022822"/>
    </source>
</evidence>
<dbReference type="InterPro" id="IPR013785">
    <property type="entry name" value="Aldolase_TIM"/>
</dbReference>
<accession>A0A4Q7PAB8</accession>
<comment type="pathway">
    <text evidence="2 9">Amino-acid biosynthesis; L-tryptophan biosynthesis; L-tryptophan from chorismate: step 3/5.</text>
</comment>
<evidence type="ECO:0000256" key="3">
    <source>
        <dbReference type="ARBA" id="ARBA00012572"/>
    </source>
</evidence>
<evidence type="ECO:0000259" key="10">
    <source>
        <dbReference type="Pfam" id="PF00697"/>
    </source>
</evidence>
<reference evidence="11 12" key="1">
    <citation type="submission" date="2019-02" db="EMBL/GenBank/DDBJ databases">
        <title>Genomic Encyclopedia of Archaeal and Bacterial Type Strains, Phase II (KMG-II): from individual species to whole genera.</title>
        <authorList>
            <person name="Goeker M."/>
        </authorList>
    </citation>
    <scope>NUCLEOTIDE SEQUENCE [LARGE SCALE GENOMIC DNA]</scope>
    <source>
        <strain evidence="11 12">DSM 21411</strain>
    </source>
</reference>
<keyword evidence="7 9" id="KW-0057">Aromatic amino acid biosynthesis</keyword>
<sequence length="210" mass="23926">MKLKVCGMKYLRNIRDLEAQVRPDWMGLIFYPPSPRFAGENADPEISKVSMKKVGVFVNEPSASILQKVEAFGLSGVQLHGDETVGQVQEIKEKSGLEVFKVFKVKDEMLWSELESYLPWVDYFLFDTYTKDHGGSGKTFDWGVLRDYPFEKPFLLSGGVDMDQVHAISELKKNLHQFAGLDINSKFEIEPGLKDIAKVKGFKEELKNIR</sequence>
<proteinExistence type="inferred from homology"/>
<keyword evidence="12" id="KW-1185">Reference proteome</keyword>
<dbReference type="RefSeq" id="WP_130275745.1">
    <property type="nucleotide sequence ID" value="NZ_SGXG01000001.1"/>
</dbReference>
<comment type="caution">
    <text evidence="11">The sequence shown here is derived from an EMBL/GenBank/DDBJ whole genome shotgun (WGS) entry which is preliminary data.</text>
</comment>
<dbReference type="PANTHER" id="PTHR42894">
    <property type="entry name" value="N-(5'-PHOSPHORIBOSYL)ANTHRANILATE ISOMERASE"/>
    <property type="match status" value="1"/>
</dbReference>
<evidence type="ECO:0000313" key="12">
    <source>
        <dbReference type="Proteomes" id="UP000292209"/>
    </source>
</evidence>
<name>A0A4Q7PAB8_9BACT</name>